<dbReference type="OrthoDB" id="4084568at2759"/>
<evidence type="ECO:0000313" key="3">
    <source>
        <dbReference type="Proteomes" id="UP000669133"/>
    </source>
</evidence>
<keyword evidence="3" id="KW-1185">Reference proteome</keyword>
<comment type="caution">
    <text evidence="2">The sequence shown here is derived from an EMBL/GenBank/DDBJ whole genome shotgun (WGS) entry which is preliminary data.</text>
</comment>
<dbReference type="AlphaFoldDB" id="A0A8H7ZCI4"/>
<reference evidence="2 3" key="1">
    <citation type="submission" date="2020-12" db="EMBL/GenBank/DDBJ databases">
        <title>Effect of drift, selection, and recombination on the evolution of hybrid genomes in Candida yeast pathogens.</title>
        <authorList>
            <person name="Mixao V."/>
            <person name="Ksiezopolska E."/>
            <person name="Saus E."/>
            <person name="Boekhout T."/>
            <person name="Gacser A."/>
            <person name="Gabaldon T."/>
        </authorList>
    </citation>
    <scope>NUCLEOTIDE SEQUENCE [LARGE SCALE GENOMIC DNA]</scope>
    <source>
        <strain evidence="2 3">BP57</strain>
    </source>
</reference>
<dbReference type="GeneID" id="93653200"/>
<evidence type="ECO:0000256" key="1">
    <source>
        <dbReference type="SAM" id="MobiDB-lite"/>
    </source>
</evidence>
<accession>A0A8H7ZCI4</accession>
<proteinExistence type="predicted"/>
<protein>
    <submittedName>
        <fullName evidence="2">Uncharacterized protein</fullName>
    </submittedName>
</protein>
<dbReference type="EMBL" id="JAEOAQ010000007">
    <property type="protein sequence ID" value="KAG5416940.1"/>
    <property type="molecule type" value="Genomic_DNA"/>
</dbReference>
<feature type="region of interest" description="Disordered" evidence="1">
    <location>
        <begin position="460"/>
        <end position="537"/>
    </location>
</feature>
<evidence type="ECO:0000313" key="2">
    <source>
        <dbReference type="EMBL" id="KAG5416940.1"/>
    </source>
</evidence>
<dbReference type="Proteomes" id="UP000669133">
    <property type="component" value="Unassembled WGS sequence"/>
</dbReference>
<sequence>MMKSDIRRCRRCKRKRLDDEPMEVRQYKTCAKCRIIERNKKNSRKPLAKETMLYGLKQFREQQSTENYIEEEGLLKDEFFKRYHNKPFNYDAEIAKVMSDPNYEPPVITNPTDEIIESSDVTSPNGTRYQVTIRRDDMGSPTRTRLPRAEKIRKPRQAYKKGISNYNQLPPPLLFQEAQRPVVNEIPIVDKVDEKAELIGELLALGNGFNTENGQANPYRFANVYSNFEQYLQQILYLKSLKKNITNLVLLKEFTASFPQEMSKYHADASVGDRNSEDLALNERQSRMNLLSNLKALYVDPIIASTSLPFEQKSNNLHDFKYPSELRCYYQYRDVAEANLDKKELVNSSISLAYNKSYNILTIKFNLAITDKTIQYPDAVKDAVVNSLQRVNPKASVDGVDTPQLVFKELKASLDSFNDEVKSYMKDLTLEKFSEVFAAINGDLDTENGEKMDVDELEDEFGVSDEEAEDIAEDDDDDDDDEAEEEEDIDGDDDNATHEQSDLEALPEDEAVANESEVFKKSGSEAATETLDPILKS</sequence>
<feature type="compositionally biased region" description="Acidic residues" evidence="1">
    <location>
        <begin position="460"/>
        <end position="494"/>
    </location>
</feature>
<gene>
    <name evidence="2" type="ORF">I9W82_004571</name>
</gene>
<name>A0A8H7ZCI4_9ASCO</name>
<organism evidence="2 3">
    <name type="scientific">Candida metapsilosis</name>
    <dbReference type="NCBI Taxonomy" id="273372"/>
    <lineage>
        <taxon>Eukaryota</taxon>
        <taxon>Fungi</taxon>
        <taxon>Dikarya</taxon>
        <taxon>Ascomycota</taxon>
        <taxon>Saccharomycotina</taxon>
        <taxon>Pichiomycetes</taxon>
        <taxon>Debaryomycetaceae</taxon>
        <taxon>Candida/Lodderomyces clade</taxon>
        <taxon>Candida</taxon>
    </lineage>
</organism>
<dbReference type="RefSeq" id="XP_067546056.1">
    <property type="nucleotide sequence ID" value="XM_067693657.1"/>
</dbReference>